<dbReference type="EMBL" id="CP024847">
    <property type="protein sequence ID" value="AUR53125.1"/>
    <property type="molecule type" value="Genomic_DNA"/>
</dbReference>
<dbReference type="RefSeq" id="WP_102952411.1">
    <property type="nucleotide sequence ID" value="NZ_CP024847.1"/>
</dbReference>
<dbReference type="GO" id="GO:0005886">
    <property type="term" value="C:plasma membrane"/>
    <property type="evidence" value="ECO:0007669"/>
    <property type="project" value="UniProtKB-SubCell"/>
</dbReference>
<evidence type="ECO:0000256" key="1">
    <source>
        <dbReference type="ARBA" id="ARBA00004651"/>
    </source>
</evidence>
<accession>A0A2I7N9W4</accession>
<feature type="transmembrane region" description="Helical" evidence="6">
    <location>
        <begin position="284"/>
        <end position="314"/>
    </location>
</feature>
<reference evidence="8" key="1">
    <citation type="submission" date="2017-11" db="EMBL/GenBank/DDBJ databases">
        <authorList>
            <person name="Chan K.G."/>
            <person name="Lee L.S."/>
        </authorList>
    </citation>
    <scope>NUCLEOTIDE SEQUENCE [LARGE SCALE GENOMIC DNA]</scope>
    <source>
        <strain evidence="8">DSM 100970</strain>
    </source>
</reference>
<gene>
    <name evidence="7" type="ORF">CUN60_12790</name>
</gene>
<dbReference type="InterPro" id="IPR022791">
    <property type="entry name" value="L-PG_synthase/AglD"/>
</dbReference>
<evidence type="ECO:0000256" key="4">
    <source>
        <dbReference type="ARBA" id="ARBA00022989"/>
    </source>
</evidence>
<feature type="transmembrane region" description="Helical" evidence="6">
    <location>
        <begin position="154"/>
        <end position="174"/>
    </location>
</feature>
<evidence type="ECO:0000256" key="6">
    <source>
        <dbReference type="SAM" id="Phobius"/>
    </source>
</evidence>
<keyword evidence="8" id="KW-1185">Reference proteome</keyword>
<dbReference type="NCBIfam" id="TIGR00374">
    <property type="entry name" value="flippase-like domain"/>
    <property type="match status" value="1"/>
</dbReference>
<feature type="transmembrane region" description="Helical" evidence="6">
    <location>
        <begin position="118"/>
        <end position="142"/>
    </location>
</feature>
<comment type="subcellular location">
    <subcellularLocation>
        <location evidence="1">Cell membrane</location>
        <topology evidence="1">Multi-pass membrane protein</topology>
    </subcellularLocation>
</comment>
<keyword evidence="3 6" id="KW-0812">Transmembrane</keyword>
<dbReference type="PANTHER" id="PTHR39087:SF2">
    <property type="entry name" value="UPF0104 MEMBRANE PROTEIN MJ1595"/>
    <property type="match status" value="1"/>
</dbReference>
<dbReference type="AlphaFoldDB" id="A0A2I7N9W4"/>
<sequence>MNLGNNRRQLKLILGITVSIFCIIISLHGVEFTDVVKAFSSFNIYYCLFIAVALILGVVLRSLRWYLITGLSEISRKSFIEATVLGVFINLILPIRIGEVLRIISLSRKSNNKSWISLLISSFIDRVMDLSVLLISIIVLYFSTSMSKLFDYQHSYLLDIGIILILLLLVFLIFRRSICQLVIRIIKQLSNGYGVNLDIFLSTLKLILYKIIQLKAVIQLFIVMLSIFIADYLCMYFIFKGFHLSLGFFAPLLLWVFLALGSMLPSAPGYVGIYQVATVWVLSLYAISASMSIAIATILQIITFTVISMFMLYLRFFR</sequence>
<dbReference type="KEGG" id="nba:CUN60_12790"/>
<dbReference type="Proteomes" id="UP000236655">
    <property type="component" value="Chromosome"/>
</dbReference>
<evidence type="ECO:0000313" key="7">
    <source>
        <dbReference type="EMBL" id="AUR53125.1"/>
    </source>
</evidence>
<keyword evidence="4 6" id="KW-1133">Transmembrane helix</keyword>
<protein>
    <recommendedName>
        <fullName evidence="9">Flippase-like domain-containing protein</fullName>
    </recommendedName>
</protein>
<dbReference type="Pfam" id="PF03706">
    <property type="entry name" value="LPG_synthase_TM"/>
    <property type="match status" value="1"/>
</dbReference>
<feature type="transmembrane region" description="Helical" evidence="6">
    <location>
        <begin position="12"/>
        <end position="32"/>
    </location>
</feature>
<feature type="transmembrane region" description="Helical" evidence="6">
    <location>
        <begin position="218"/>
        <end position="239"/>
    </location>
</feature>
<evidence type="ECO:0000256" key="5">
    <source>
        <dbReference type="ARBA" id="ARBA00023136"/>
    </source>
</evidence>
<evidence type="ECO:0000256" key="2">
    <source>
        <dbReference type="ARBA" id="ARBA00022475"/>
    </source>
</evidence>
<dbReference type="OrthoDB" id="5242769at2"/>
<proteinExistence type="predicted"/>
<evidence type="ECO:0000256" key="3">
    <source>
        <dbReference type="ARBA" id="ARBA00022692"/>
    </source>
</evidence>
<organism evidence="7 8">
    <name type="scientific">Aquella oligotrophica</name>
    <dbReference type="NCBI Taxonomy" id="2067065"/>
    <lineage>
        <taxon>Bacteria</taxon>
        <taxon>Pseudomonadati</taxon>
        <taxon>Pseudomonadota</taxon>
        <taxon>Betaproteobacteria</taxon>
        <taxon>Neisseriales</taxon>
        <taxon>Neisseriaceae</taxon>
        <taxon>Aquella</taxon>
    </lineage>
</organism>
<dbReference type="PANTHER" id="PTHR39087">
    <property type="entry name" value="UPF0104 MEMBRANE PROTEIN MJ1595"/>
    <property type="match status" value="1"/>
</dbReference>
<evidence type="ECO:0000313" key="8">
    <source>
        <dbReference type="Proteomes" id="UP000236655"/>
    </source>
</evidence>
<evidence type="ECO:0008006" key="9">
    <source>
        <dbReference type="Google" id="ProtNLM"/>
    </source>
</evidence>
<feature type="transmembrane region" description="Helical" evidence="6">
    <location>
        <begin position="246"/>
        <end position="264"/>
    </location>
</feature>
<name>A0A2I7N9W4_9NEIS</name>
<keyword evidence="2" id="KW-1003">Cell membrane</keyword>
<feature type="transmembrane region" description="Helical" evidence="6">
    <location>
        <begin position="44"/>
        <end position="67"/>
    </location>
</feature>
<keyword evidence="5 6" id="KW-0472">Membrane</keyword>